<gene>
    <name evidence="4" type="ORF">DSM106044_03086</name>
</gene>
<proteinExistence type="predicted"/>
<evidence type="ECO:0000313" key="5">
    <source>
        <dbReference type="Proteomes" id="UP000306509"/>
    </source>
</evidence>
<feature type="domain" description="YqbQ/XkdQ" evidence="3">
    <location>
        <begin position="430"/>
        <end position="723"/>
    </location>
</feature>
<dbReference type="EMBL" id="QGQD01000060">
    <property type="protein sequence ID" value="TLC99995.1"/>
    <property type="molecule type" value="Genomic_DNA"/>
</dbReference>
<keyword evidence="5" id="KW-1185">Reference proteome</keyword>
<accession>A0A4U8QDE1</accession>
<feature type="domain" description="Type VI secretion system spike protein VgrG3-like C-terminal" evidence="2">
    <location>
        <begin position="25"/>
        <end position="145"/>
    </location>
</feature>
<organism evidence="4 5">
    <name type="scientific">Robinsoniella peoriensis</name>
    <dbReference type="NCBI Taxonomy" id="180332"/>
    <lineage>
        <taxon>Bacteria</taxon>
        <taxon>Bacillati</taxon>
        <taxon>Bacillota</taxon>
        <taxon>Clostridia</taxon>
        <taxon>Lachnospirales</taxon>
        <taxon>Lachnospiraceae</taxon>
        <taxon>Robinsoniella</taxon>
    </lineage>
</organism>
<evidence type="ECO:0000259" key="1">
    <source>
        <dbReference type="Pfam" id="PF05257"/>
    </source>
</evidence>
<protein>
    <submittedName>
        <fullName evidence="4">Phage protein D</fullName>
    </submittedName>
</protein>
<dbReference type="InterPro" id="IPR049073">
    <property type="entry name" value="T6SS_VgrG3-like_C"/>
</dbReference>
<dbReference type="Pfam" id="PF21277">
    <property type="entry name" value="T6SS_VgrG3-like_C"/>
    <property type="match status" value="1"/>
</dbReference>
<dbReference type="OrthoDB" id="1698671at2"/>
<dbReference type="Pfam" id="PF05257">
    <property type="entry name" value="CHAP"/>
    <property type="match status" value="1"/>
</dbReference>
<feature type="domain" description="Peptidase C51" evidence="1">
    <location>
        <begin position="244"/>
        <end position="328"/>
    </location>
</feature>
<dbReference type="RefSeq" id="WP_083267366.1">
    <property type="nucleotide sequence ID" value="NZ_CABMJZ010000055.1"/>
</dbReference>
<sequence>MANIKIWQGWTKRESGDAGFRCVNGDNGRAQGKYQFDYRYSLVPFMKRCLNYSKSRYGVFEKFIGYGSQNSALVNSSELASVWISLCDKYPTEFEQIQDLHAFEEYYKPAAEYVRNNYGIDMEEHSPAVKGTLFSMSIRSGQIKGARKLSNCKGKTDREMIDTMYSSYGGVDSGRWTMGGQWGDAINALNSNIFSEIGLGEKGGTTVVNAPPKNAVDYAQRLIDIAMQQQGNGGGQKFCSWWGYGYRVEWCAIFVSWCSEQAGIPLSIIPKEQAVVRFLDFAKANNQFHARGAVPKAGDLFLLYGNSSQHVGIVTGSDGTSFSSIEGNYSDMCTTVTRSIYDAQLAGFFSPAYPAVSSDGKGGQGGGKTYAQTVLKYLHDVSKDEKEGQVELVPIVIEDPVLHQSKFTSCQLIIIHGKNMFLPVVEDGIIWDLNRQGSPGSLTFSVIPDKKLIFEEGDSVTFKWNKQKVFFGFVFEKKRTQDGKIAVTCYDQLRYLKNKDTYVYKMKTASKVIEKIAKDFGLRAGVLEDTVYKIPTKVEDNKTLFDIIGNALNDTLMADKGLYVLYDDFGKLTLKCTENLLLDIMIDEETGQSFDYTSSINGDTYNKVKLSYQNDETETMDIYITLDSDNIKQWGVLQYFETISSGTSAVGLGQKADTLLKLYNEKTRNLKIDKCFGDIRVRAGTSVIVRMKFDDIEVSNYMMVEKVKHTFGDITHTMDLTLRGGRFNA</sequence>
<dbReference type="InterPro" id="IPR007921">
    <property type="entry name" value="CHAP_dom"/>
</dbReference>
<dbReference type="InterPro" id="IPR056937">
    <property type="entry name" value="YqbQ/XkdQ"/>
</dbReference>
<dbReference type="AlphaFoldDB" id="A0A4U8QDE1"/>
<dbReference type="Proteomes" id="UP000306509">
    <property type="component" value="Unassembled WGS sequence"/>
</dbReference>
<comment type="caution">
    <text evidence="4">The sequence shown here is derived from an EMBL/GenBank/DDBJ whole genome shotgun (WGS) entry which is preliminary data.</text>
</comment>
<dbReference type="SUPFAM" id="SSF69279">
    <property type="entry name" value="Phage tail proteins"/>
    <property type="match status" value="1"/>
</dbReference>
<evidence type="ECO:0000259" key="3">
    <source>
        <dbReference type="Pfam" id="PF24032"/>
    </source>
</evidence>
<dbReference type="Pfam" id="PF24032">
    <property type="entry name" value="YQBQ"/>
    <property type="match status" value="1"/>
</dbReference>
<reference evidence="4 5" key="1">
    <citation type="journal article" date="2019" name="Anaerobe">
        <title>Detection of Robinsoniella peoriensis in multiple bone samples of a trauma patient.</title>
        <authorList>
            <person name="Schrottner P."/>
            <person name="Hartwich K."/>
            <person name="Bunk B."/>
            <person name="Schober I."/>
            <person name="Helbig S."/>
            <person name="Rudolph W.W."/>
            <person name="Gunzer F."/>
        </authorList>
    </citation>
    <scope>NUCLEOTIDE SEQUENCE [LARGE SCALE GENOMIC DNA]</scope>
    <source>
        <strain evidence="4 5">DSM 106044</strain>
    </source>
</reference>
<evidence type="ECO:0000259" key="2">
    <source>
        <dbReference type="Pfam" id="PF21277"/>
    </source>
</evidence>
<name>A0A4U8QDE1_9FIRM</name>
<evidence type="ECO:0000313" key="4">
    <source>
        <dbReference type="EMBL" id="TLC99995.1"/>
    </source>
</evidence>